<protein>
    <submittedName>
        <fullName evidence="1">Uncharacterized protein</fullName>
    </submittedName>
</protein>
<sequence length="59" mass="6689">MKVKAAGGLWQSSRMNYRKLEQVHADATRDRTVPRGTIHANVVWTFTEGHVQRAVLDTP</sequence>
<proteinExistence type="predicted"/>
<dbReference type="AlphaFoldDB" id="A0A6L3MS92"/>
<evidence type="ECO:0000313" key="2">
    <source>
        <dbReference type="Proteomes" id="UP000473470"/>
    </source>
</evidence>
<name>A0A6L3MS92_9BURK</name>
<accession>A0A6L3MS92</accession>
<organism evidence="1 2">
    <name type="scientific">Burkholderia stagnalis</name>
    <dbReference type="NCBI Taxonomy" id="1503054"/>
    <lineage>
        <taxon>Bacteria</taxon>
        <taxon>Pseudomonadati</taxon>
        <taxon>Pseudomonadota</taxon>
        <taxon>Betaproteobacteria</taxon>
        <taxon>Burkholderiales</taxon>
        <taxon>Burkholderiaceae</taxon>
        <taxon>Burkholderia</taxon>
        <taxon>Burkholderia cepacia complex</taxon>
    </lineage>
</organism>
<dbReference type="RefSeq" id="WP_124546231.1">
    <property type="nucleotide sequence ID" value="NZ_CABVPM010000038.1"/>
</dbReference>
<gene>
    <name evidence="1" type="ORF">F7R25_23975</name>
</gene>
<evidence type="ECO:0000313" key="1">
    <source>
        <dbReference type="EMBL" id="KAB0635208.1"/>
    </source>
</evidence>
<reference evidence="1 2" key="1">
    <citation type="submission" date="2019-09" db="EMBL/GenBank/DDBJ databases">
        <title>Draft genome sequences of 48 bacterial type strains from the CCUG.</title>
        <authorList>
            <person name="Tunovic T."/>
            <person name="Pineiro-Iglesias B."/>
            <person name="Unosson C."/>
            <person name="Inganas E."/>
            <person name="Ohlen M."/>
            <person name="Cardew S."/>
            <person name="Jensie-Markopoulos S."/>
            <person name="Salva-Serra F."/>
            <person name="Jaen-Luchoro D."/>
            <person name="Karlsson R."/>
            <person name="Svensson-Stadler L."/>
            <person name="Chun J."/>
            <person name="Moore E."/>
        </authorList>
    </citation>
    <scope>NUCLEOTIDE SEQUENCE [LARGE SCALE GENOMIC DNA]</scope>
    <source>
        <strain evidence="1 2">CCUG 65686</strain>
    </source>
</reference>
<comment type="caution">
    <text evidence="1">The sequence shown here is derived from an EMBL/GenBank/DDBJ whole genome shotgun (WGS) entry which is preliminary data.</text>
</comment>
<dbReference type="EMBL" id="VZOK01000041">
    <property type="protein sequence ID" value="KAB0635208.1"/>
    <property type="molecule type" value="Genomic_DNA"/>
</dbReference>
<dbReference type="Proteomes" id="UP000473470">
    <property type="component" value="Unassembled WGS sequence"/>
</dbReference>